<evidence type="ECO:0000313" key="2">
    <source>
        <dbReference type="EMBL" id="TEB36835.1"/>
    </source>
</evidence>
<feature type="region of interest" description="Disordered" evidence="1">
    <location>
        <begin position="1"/>
        <end position="41"/>
    </location>
</feature>
<evidence type="ECO:0000313" key="3">
    <source>
        <dbReference type="Proteomes" id="UP000298030"/>
    </source>
</evidence>
<proteinExistence type="predicted"/>
<sequence>MPPKKKTKTAAEPAAPKKAAPKKAAPKSSGEDPSNGQRGLIRLPPELIAKVLENYRSIGNFTTRTHRPDSGDTEKEVDLLADEPVLKRVYLERPDTLRALSQTCVAYRGVFLPLLFERLEVCVTTRPGNPTKAFYRHISETMQRKCSGLAERPDLSEMVAKAHVSFTKQNADKVLPTFLRCLENLPNLHTIKVVFAPLSMTTTIKNTFEKVSLPTIRTVVVPAYCHEILRACPEVRSVWCMEEDGGKLVAALGKGKCGKVEELRGCSLTPHMMKRLVKIAPNLRIIEINEGEPDDNLATLKSFKQLHTIDVARSDANSEKATIESARAILKTSPSREKKYLRLCWKHEKDVDDGEREFVYIDLD</sequence>
<reference evidence="2 3" key="1">
    <citation type="journal article" date="2019" name="Nat. Ecol. Evol.">
        <title>Megaphylogeny resolves global patterns of mushroom evolution.</title>
        <authorList>
            <person name="Varga T."/>
            <person name="Krizsan K."/>
            <person name="Foldi C."/>
            <person name="Dima B."/>
            <person name="Sanchez-Garcia M."/>
            <person name="Sanchez-Ramirez S."/>
            <person name="Szollosi G.J."/>
            <person name="Szarkandi J.G."/>
            <person name="Papp V."/>
            <person name="Albert L."/>
            <person name="Andreopoulos W."/>
            <person name="Angelini C."/>
            <person name="Antonin V."/>
            <person name="Barry K.W."/>
            <person name="Bougher N.L."/>
            <person name="Buchanan P."/>
            <person name="Buyck B."/>
            <person name="Bense V."/>
            <person name="Catcheside P."/>
            <person name="Chovatia M."/>
            <person name="Cooper J."/>
            <person name="Damon W."/>
            <person name="Desjardin D."/>
            <person name="Finy P."/>
            <person name="Geml J."/>
            <person name="Haridas S."/>
            <person name="Hughes K."/>
            <person name="Justo A."/>
            <person name="Karasinski D."/>
            <person name="Kautmanova I."/>
            <person name="Kiss B."/>
            <person name="Kocsube S."/>
            <person name="Kotiranta H."/>
            <person name="LaButti K.M."/>
            <person name="Lechner B.E."/>
            <person name="Liimatainen K."/>
            <person name="Lipzen A."/>
            <person name="Lukacs Z."/>
            <person name="Mihaltcheva S."/>
            <person name="Morgado L.N."/>
            <person name="Niskanen T."/>
            <person name="Noordeloos M.E."/>
            <person name="Ohm R.A."/>
            <person name="Ortiz-Santana B."/>
            <person name="Ovrebo C."/>
            <person name="Racz N."/>
            <person name="Riley R."/>
            <person name="Savchenko A."/>
            <person name="Shiryaev A."/>
            <person name="Soop K."/>
            <person name="Spirin V."/>
            <person name="Szebenyi C."/>
            <person name="Tomsovsky M."/>
            <person name="Tulloss R.E."/>
            <person name="Uehling J."/>
            <person name="Grigoriev I.V."/>
            <person name="Vagvolgyi C."/>
            <person name="Papp T."/>
            <person name="Martin F.M."/>
            <person name="Miettinen O."/>
            <person name="Hibbett D.S."/>
            <person name="Nagy L.G."/>
        </authorList>
    </citation>
    <scope>NUCLEOTIDE SEQUENCE [LARGE SCALE GENOMIC DNA]</scope>
    <source>
        <strain evidence="2 3">FP101781</strain>
    </source>
</reference>
<name>A0A4Y7TRM5_COPMI</name>
<organism evidence="2 3">
    <name type="scientific">Coprinellus micaceus</name>
    <name type="common">Glistening ink-cap mushroom</name>
    <name type="synonym">Coprinus micaceus</name>
    <dbReference type="NCBI Taxonomy" id="71717"/>
    <lineage>
        <taxon>Eukaryota</taxon>
        <taxon>Fungi</taxon>
        <taxon>Dikarya</taxon>
        <taxon>Basidiomycota</taxon>
        <taxon>Agaricomycotina</taxon>
        <taxon>Agaricomycetes</taxon>
        <taxon>Agaricomycetidae</taxon>
        <taxon>Agaricales</taxon>
        <taxon>Agaricineae</taxon>
        <taxon>Psathyrellaceae</taxon>
        <taxon>Coprinellus</taxon>
    </lineage>
</organism>
<accession>A0A4Y7TRM5</accession>
<protein>
    <recommendedName>
        <fullName evidence="4">F-box domain-containing protein</fullName>
    </recommendedName>
</protein>
<dbReference type="OrthoDB" id="3251070at2759"/>
<dbReference type="EMBL" id="QPFP01000005">
    <property type="protein sequence ID" value="TEB36835.1"/>
    <property type="molecule type" value="Genomic_DNA"/>
</dbReference>
<dbReference type="Proteomes" id="UP000298030">
    <property type="component" value="Unassembled WGS sequence"/>
</dbReference>
<evidence type="ECO:0000256" key="1">
    <source>
        <dbReference type="SAM" id="MobiDB-lite"/>
    </source>
</evidence>
<evidence type="ECO:0008006" key="4">
    <source>
        <dbReference type="Google" id="ProtNLM"/>
    </source>
</evidence>
<keyword evidence="3" id="KW-1185">Reference proteome</keyword>
<dbReference type="AlphaFoldDB" id="A0A4Y7TRM5"/>
<comment type="caution">
    <text evidence="2">The sequence shown here is derived from an EMBL/GenBank/DDBJ whole genome shotgun (WGS) entry which is preliminary data.</text>
</comment>
<gene>
    <name evidence="2" type="ORF">FA13DRAFT_1727208</name>
</gene>